<keyword evidence="2" id="KW-1185">Reference proteome</keyword>
<gene>
    <name evidence="1" type="ORF">DFH08DRAFT_778986</name>
</gene>
<evidence type="ECO:0000313" key="2">
    <source>
        <dbReference type="Proteomes" id="UP001218218"/>
    </source>
</evidence>
<sequence length="219" mass="25099">MSFRFCITDSAGTSCPLNLYLPRYSGLGYRPQGYKPDRWDYAAYVSNRDRFLMTTRGHAALRYGGVVRWIAQAVLLSEDALLGPSDDVTEHGICFRNRRSNELYWDDELSAEELDLICGIYHVATGQRDHSAPGNRQTSTISWWPRPIYFEKSGLNVGWWSPACEDFYQKRLEQIARGDATLPTQGEWKNNMRFDSKVPAYIESAERCAAQVLRVLRPT</sequence>
<comment type="caution">
    <text evidence="1">The sequence shown here is derived from an EMBL/GenBank/DDBJ whole genome shotgun (WGS) entry which is preliminary data.</text>
</comment>
<organism evidence="1 2">
    <name type="scientific">Mycena albidolilacea</name>
    <dbReference type="NCBI Taxonomy" id="1033008"/>
    <lineage>
        <taxon>Eukaryota</taxon>
        <taxon>Fungi</taxon>
        <taxon>Dikarya</taxon>
        <taxon>Basidiomycota</taxon>
        <taxon>Agaricomycotina</taxon>
        <taxon>Agaricomycetes</taxon>
        <taxon>Agaricomycetidae</taxon>
        <taxon>Agaricales</taxon>
        <taxon>Marasmiineae</taxon>
        <taxon>Mycenaceae</taxon>
        <taxon>Mycena</taxon>
    </lineage>
</organism>
<reference evidence="1" key="1">
    <citation type="submission" date="2023-03" db="EMBL/GenBank/DDBJ databases">
        <title>Massive genome expansion in bonnet fungi (Mycena s.s.) driven by repeated elements and novel gene families across ecological guilds.</title>
        <authorList>
            <consortium name="Lawrence Berkeley National Laboratory"/>
            <person name="Harder C.B."/>
            <person name="Miyauchi S."/>
            <person name="Viragh M."/>
            <person name="Kuo A."/>
            <person name="Thoen E."/>
            <person name="Andreopoulos B."/>
            <person name="Lu D."/>
            <person name="Skrede I."/>
            <person name="Drula E."/>
            <person name="Henrissat B."/>
            <person name="Morin E."/>
            <person name="Kohler A."/>
            <person name="Barry K."/>
            <person name="LaButti K."/>
            <person name="Morin E."/>
            <person name="Salamov A."/>
            <person name="Lipzen A."/>
            <person name="Mereny Z."/>
            <person name="Hegedus B."/>
            <person name="Baldrian P."/>
            <person name="Stursova M."/>
            <person name="Weitz H."/>
            <person name="Taylor A."/>
            <person name="Grigoriev I.V."/>
            <person name="Nagy L.G."/>
            <person name="Martin F."/>
            <person name="Kauserud H."/>
        </authorList>
    </citation>
    <scope>NUCLEOTIDE SEQUENCE</scope>
    <source>
        <strain evidence="1">CBHHK002</strain>
    </source>
</reference>
<proteinExistence type="predicted"/>
<dbReference type="Proteomes" id="UP001218218">
    <property type="component" value="Unassembled WGS sequence"/>
</dbReference>
<dbReference type="EMBL" id="JARIHO010000017">
    <property type="protein sequence ID" value="KAJ7348493.1"/>
    <property type="molecule type" value="Genomic_DNA"/>
</dbReference>
<protein>
    <submittedName>
        <fullName evidence="1">Uncharacterized protein</fullName>
    </submittedName>
</protein>
<dbReference type="AlphaFoldDB" id="A0AAD7ETS8"/>
<name>A0AAD7ETS8_9AGAR</name>
<accession>A0AAD7ETS8</accession>
<evidence type="ECO:0000313" key="1">
    <source>
        <dbReference type="EMBL" id="KAJ7348493.1"/>
    </source>
</evidence>